<dbReference type="SUPFAM" id="SSF81296">
    <property type="entry name" value="E set domains"/>
    <property type="match status" value="1"/>
</dbReference>
<dbReference type="PANTHER" id="PTHR19372:SF7">
    <property type="entry name" value="SULFITE OXIDASE, MITOCHONDRIAL"/>
    <property type="match status" value="1"/>
</dbReference>
<dbReference type="InterPro" id="IPR014756">
    <property type="entry name" value="Ig_E-set"/>
</dbReference>
<proteinExistence type="predicted"/>
<dbReference type="GO" id="GO:0008482">
    <property type="term" value="F:sulfite oxidase activity"/>
    <property type="evidence" value="ECO:0007669"/>
    <property type="project" value="TreeGrafter"/>
</dbReference>
<evidence type="ECO:0000313" key="4">
    <source>
        <dbReference type="Proteomes" id="UP000471166"/>
    </source>
</evidence>
<keyword evidence="1" id="KW-0812">Transmembrane</keyword>
<sequence length="521" mass="55496">MNNRTHSAAPEPAPAVAAPAPTRFAAAVAGILAGAMVLGVGHLVAAFFAPDASPVYVMGATVVDTTPRPVEEWAIREFGSADKAVLFLVMAVAMIVVAACAGLLDRRHRYGSVLLAVAGAAVMWAATRRPDATLGWALPTLLGLLAGIATLRLLLDRAPTAPGPTEPSRRRFLALAVTAGALAAGSAALGQWIGTRLRDIAADRAGFAVPSPATPAPAVPEGADLPIDGLTDFVTSNHAFYRVDTALRLPALTSDDWRLRIHGLVARPVEYTFEQLRRRPAVARMITLTCVSNEVGGDLAGNALWTGYPLAELLAEAGPEPGADMVLSRSSDGFTASTPLAALTDGRDALLAVGMNGAPLPVSHGYPARLVVPGLYGYVSATKWVVELEVTRFDAAQAYWTRRGWAERAPVKTASRIDVPRDRATLPAGPIVVAGVAWAQHSGIDLVEVQVDDQPWQPATLAAEYSIDTWRQWWWQWPAEPGTHTLRVRATDRTGYRQTDRRTPPFPDGATGWHSRTITVR</sequence>
<accession>A0A6P1CQD1</accession>
<dbReference type="Pfam" id="PF00174">
    <property type="entry name" value="Oxidored_molyb"/>
    <property type="match status" value="1"/>
</dbReference>
<dbReference type="PANTHER" id="PTHR19372">
    <property type="entry name" value="SULFITE REDUCTASE"/>
    <property type="match status" value="1"/>
</dbReference>
<feature type="transmembrane region" description="Helical" evidence="1">
    <location>
        <begin position="172"/>
        <end position="194"/>
    </location>
</feature>
<protein>
    <submittedName>
        <fullName evidence="3">Molybdopterin-dependent oxidoreductase</fullName>
    </submittedName>
</protein>
<evidence type="ECO:0000259" key="2">
    <source>
        <dbReference type="Pfam" id="PF00174"/>
    </source>
</evidence>
<dbReference type="InterPro" id="IPR036374">
    <property type="entry name" value="OxRdtase_Mopterin-bd_sf"/>
</dbReference>
<evidence type="ECO:0000256" key="1">
    <source>
        <dbReference type="SAM" id="Phobius"/>
    </source>
</evidence>
<keyword evidence="1" id="KW-1133">Transmembrane helix</keyword>
<feature type="transmembrane region" description="Helical" evidence="1">
    <location>
        <begin position="84"/>
        <end position="103"/>
    </location>
</feature>
<name>A0A6P1CQD1_9NOCA</name>
<dbReference type="SUPFAM" id="SSF56524">
    <property type="entry name" value="Oxidoreductase molybdopterin-binding domain"/>
    <property type="match status" value="1"/>
</dbReference>
<dbReference type="Gene3D" id="3.90.420.10">
    <property type="entry name" value="Oxidoreductase, molybdopterin-binding domain"/>
    <property type="match status" value="1"/>
</dbReference>
<feature type="transmembrane region" description="Helical" evidence="1">
    <location>
        <begin position="24"/>
        <end position="49"/>
    </location>
</feature>
<dbReference type="GO" id="GO:0006790">
    <property type="term" value="P:sulfur compound metabolic process"/>
    <property type="evidence" value="ECO:0007669"/>
    <property type="project" value="TreeGrafter"/>
</dbReference>
<comment type="caution">
    <text evidence="3">The sequence shown here is derived from an EMBL/GenBank/DDBJ whole genome shotgun (WGS) entry which is preliminary data.</text>
</comment>
<feature type="transmembrane region" description="Helical" evidence="1">
    <location>
        <begin position="110"/>
        <end position="127"/>
    </location>
</feature>
<organism evidence="3 4">
    <name type="scientific">Nocardia cyriacigeorgica</name>
    <dbReference type="NCBI Taxonomy" id="135487"/>
    <lineage>
        <taxon>Bacteria</taxon>
        <taxon>Bacillati</taxon>
        <taxon>Actinomycetota</taxon>
        <taxon>Actinomycetes</taxon>
        <taxon>Mycobacteriales</taxon>
        <taxon>Nocardiaceae</taxon>
        <taxon>Nocardia</taxon>
    </lineage>
</organism>
<dbReference type="Proteomes" id="UP000471166">
    <property type="component" value="Unassembled WGS sequence"/>
</dbReference>
<feature type="transmembrane region" description="Helical" evidence="1">
    <location>
        <begin position="133"/>
        <end position="151"/>
    </location>
</feature>
<reference evidence="3 4" key="1">
    <citation type="submission" date="2020-01" db="EMBL/GenBank/DDBJ databases">
        <title>Genetics and antimicrobial susceptibilities of Nocardia species isolated from the soil; a comparison with species isolated from humans.</title>
        <authorList>
            <person name="Carrasco G."/>
            <person name="Monzon S."/>
            <person name="Sansegundo M."/>
            <person name="Garcia E."/>
            <person name="Garrido N."/>
            <person name="Medina M.J."/>
            <person name="Villalon P."/>
            <person name="Ramirez-Arocha A.C."/>
            <person name="Jimenez P."/>
            <person name="Cuesta I."/>
            <person name="Valdezate S."/>
        </authorList>
    </citation>
    <scope>NUCLEOTIDE SEQUENCE [LARGE SCALE GENOMIC DNA]</scope>
    <source>
        <strain evidence="3 4">CNM20110626</strain>
    </source>
</reference>
<dbReference type="EMBL" id="JAAGVB010000031">
    <property type="protein sequence ID" value="NEW34708.1"/>
    <property type="molecule type" value="Genomic_DNA"/>
</dbReference>
<dbReference type="AlphaFoldDB" id="A0A6P1CQD1"/>
<dbReference type="GO" id="GO:0020037">
    <property type="term" value="F:heme binding"/>
    <property type="evidence" value="ECO:0007669"/>
    <property type="project" value="TreeGrafter"/>
</dbReference>
<dbReference type="GO" id="GO:0043546">
    <property type="term" value="F:molybdopterin cofactor binding"/>
    <property type="evidence" value="ECO:0007669"/>
    <property type="project" value="TreeGrafter"/>
</dbReference>
<dbReference type="Gene3D" id="2.60.40.650">
    <property type="match status" value="1"/>
</dbReference>
<dbReference type="RefSeq" id="WP_163845891.1">
    <property type="nucleotide sequence ID" value="NZ_JAAGVB010000031.1"/>
</dbReference>
<dbReference type="InterPro" id="IPR000572">
    <property type="entry name" value="OxRdtase_Mopterin-bd_dom"/>
</dbReference>
<keyword evidence="1" id="KW-0472">Membrane</keyword>
<gene>
    <name evidence="3" type="ORF">GV791_19400</name>
</gene>
<evidence type="ECO:0000313" key="3">
    <source>
        <dbReference type="EMBL" id="NEW34708.1"/>
    </source>
</evidence>
<feature type="domain" description="Oxidoreductase molybdopterin-binding" evidence="2">
    <location>
        <begin position="249"/>
        <end position="400"/>
    </location>
</feature>